<protein>
    <submittedName>
        <fullName evidence="2">Uncharacterized protein</fullName>
    </submittedName>
</protein>
<dbReference type="EMBL" id="CAAALY010261656">
    <property type="protein sequence ID" value="VEL39552.1"/>
    <property type="molecule type" value="Genomic_DNA"/>
</dbReference>
<evidence type="ECO:0000256" key="1">
    <source>
        <dbReference type="SAM" id="MobiDB-lite"/>
    </source>
</evidence>
<reference evidence="2" key="1">
    <citation type="submission" date="2018-11" db="EMBL/GenBank/DDBJ databases">
        <authorList>
            <consortium name="Pathogen Informatics"/>
        </authorList>
    </citation>
    <scope>NUCLEOTIDE SEQUENCE</scope>
</reference>
<name>A0A3S5AWL9_9PLAT</name>
<sequence>MVKRLQRVRRISTTRRQLSPARLTGMQTLSRASSDRIGGNLICPKSIDRTEVANSAKRQILRPDIDDWGSSIKTGRMLPSTDRPEMSQ</sequence>
<dbReference type="Proteomes" id="UP000784294">
    <property type="component" value="Unassembled WGS sequence"/>
</dbReference>
<accession>A0A3S5AWL9</accession>
<gene>
    <name evidence="2" type="ORF">PXEA_LOCUS32992</name>
</gene>
<evidence type="ECO:0000313" key="2">
    <source>
        <dbReference type="EMBL" id="VEL39552.1"/>
    </source>
</evidence>
<comment type="caution">
    <text evidence="2">The sequence shown here is derived from an EMBL/GenBank/DDBJ whole genome shotgun (WGS) entry which is preliminary data.</text>
</comment>
<dbReference type="AlphaFoldDB" id="A0A3S5AWL9"/>
<feature type="region of interest" description="Disordered" evidence="1">
    <location>
        <begin position="66"/>
        <end position="88"/>
    </location>
</feature>
<evidence type="ECO:0000313" key="3">
    <source>
        <dbReference type="Proteomes" id="UP000784294"/>
    </source>
</evidence>
<keyword evidence="3" id="KW-1185">Reference proteome</keyword>
<proteinExistence type="predicted"/>
<organism evidence="2 3">
    <name type="scientific">Protopolystoma xenopodis</name>
    <dbReference type="NCBI Taxonomy" id="117903"/>
    <lineage>
        <taxon>Eukaryota</taxon>
        <taxon>Metazoa</taxon>
        <taxon>Spiralia</taxon>
        <taxon>Lophotrochozoa</taxon>
        <taxon>Platyhelminthes</taxon>
        <taxon>Monogenea</taxon>
        <taxon>Polyopisthocotylea</taxon>
        <taxon>Polystomatidea</taxon>
        <taxon>Polystomatidae</taxon>
        <taxon>Protopolystoma</taxon>
    </lineage>
</organism>